<dbReference type="PATRIC" id="fig|1410657.5.peg.973"/>
<organism evidence="2 3">
    <name type="scientific">Kandleria vitulina DSM 20405</name>
    <dbReference type="NCBI Taxonomy" id="1410657"/>
    <lineage>
        <taxon>Bacteria</taxon>
        <taxon>Bacillati</taxon>
        <taxon>Bacillota</taxon>
        <taxon>Erysipelotrichia</taxon>
        <taxon>Erysipelotrichales</taxon>
        <taxon>Coprobacillaceae</taxon>
        <taxon>Kandleria</taxon>
    </lineage>
</organism>
<keyword evidence="3" id="KW-1185">Reference proteome</keyword>
<dbReference type="AlphaFoldDB" id="A0A0R2HJN5"/>
<dbReference type="EMBL" id="JQBL01000024">
    <property type="protein sequence ID" value="KRN49626.1"/>
    <property type="molecule type" value="Genomic_DNA"/>
</dbReference>
<gene>
    <name evidence="2" type="ORF">IV49_GL000935</name>
</gene>
<evidence type="ECO:0008006" key="4">
    <source>
        <dbReference type="Google" id="ProtNLM"/>
    </source>
</evidence>
<reference evidence="2 3" key="1">
    <citation type="journal article" date="2015" name="Genome Announc.">
        <title>Expanding the biotechnology potential of lactobacilli through comparative genomics of 213 strains and associated genera.</title>
        <authorList>
            <person name="Sun Z."/>
            <person name="Harris H.M."/>
            <person name="McCann A."/>
            <person name="Guo C."/>
            <person name="Argimon S."/>
            <person name="Zhang W."/>
            <person name="Yang X."/>
            <person name="Jeffery I.B."/>
            <person name="Cooney J.C."/>
            <person name="Kagawa T.F."/>
            <person name="Liu W."/>
            <person name="Song Y."/>
            <person name="Salvetti E."/>
            <person name="Wrobel A."/>
            <person name="Rasinkangas P."/>
            <person name="Parkhill J."/>
            <person name="Rea M.C."/>
            <person name="O'Sullivan O."/>
            <person name="Ritari J."/>
            <person name="Douillard F.P."/>
            <person name="Paul Ross R."/>
            <person name="Yang R."/>
            <person name="Briner A.E."/>
            <person name="Felis G.E."/>
            <person name="de Vos W.M."/>
            <person name="Barrangou R."/>
            <person name="Klaenhammer T.R."/>
            <person name="Caufield P.W."/>
            <person name="Cui Y."/>
            <person name="Zhang H."/>
            <person name="O'Toole P.W."/>
        </authorList>
    </citation>
    <scope>NUCLEOTIDE SEQUENCE [LARGE SCALE GENOMIC DNA]</scope>
    <source>
        <strain evidence="2 3">DSM 20405</strain>
    </source>
</reference>
<sequence>MKKLRYLLISVLTCAMMIPVMSVQVFADSEKYLVLGKDLTTSEKKKVLDYLGVDDINDYQVSYVTNSEEHQYLGKYLSSSVIGKRALSSVVMESAEKDAGISVTTKNISYCSESMYQNALITAGVKDVKLTVAGPFSISGTAALVAATKSYEIMTGKQLDEVKVKAANNEIAVTQELGKETNQKDAAEMVASLKQKVAEMGDDYTREDGQKALKELEKEMNVSLSSSTEDKILDLMDNLKNADLDVDTIKTQAKDLYENIKDYANKLTEDGGFLSQLGQKIKGFIKKIVDFFK</sequence>
<dbReference type="InterPro" id="IPR009343">
    <property type="entry name" value="DUF1002"/>
</dbReference>
<dbReference type="Pfam" id="PF06207">
    <property type="entry name" value="DUF1002"/>
    <property type="match status" value="1"/>
</dbReference>
<dbReference type="Proteomes" id="UP000051841">
    <property type="component" value="Unassembled WGS sequence"/>
</dbReference>
<feature type="signal peptide" evidence="1">
    <location>
        <begin position="1"/>
        <end position="27"/>
    </location>
</feature>
<dbReference type="RefSeq" id="WP_031589301.1">
    <property type="nucleotide sequence ID" value="NZ_JNKN01000016.1"/>
</dbReference>
<evidence type="ECO:0000313" key="3">
    <source>
        <dbReference type="Proteomes" id="UP000051841"/>
    </source>
</evidence>
<proteinExistence type="predicted"/>
<feature type="chain" id="PRO_5006417777" description="DUF1002 domain-containing protein" evidence="1">
    <location>
        <begin position="28"/>
        <end position="293"/>
    </location>
</feature>
<keyword evidence="1" id="KW-0732">Signal</keyword>
<accession>A0A0R2HJN5</accession>
<protein>
    <recommendedName>
        <fullName evidence="4">DUF1002 domain-containing protein</fullName>
    </recommendedName>
</protein>
<name>A0A0R2HJN5_9FIRM</name>
<evidence type="ECO:0000313" key="2">
    <source>
        <dbReference type="EMBL" id="KRN49626.1"/>
    </source>
</evidence>
<comment type="caution">
    <text evidence="2">The sequence shown here is derived from an EMBL/GenBank/DDBJ whole genome shotgun (WGS) entry which is preliminary data.</text>
</comment>
<evidence type="ECO:0000256" key="1">
    <source>
        <dbReference type="SAM" id="SignalP"/>
    </source>
</evidence>